<keyword evidence="4" id="KW-1185">Reference proteome</keyword>
<dbReference type="Pfam" id="PF18738">
    <property type="entry name" value="HEPN_DZIP3"/>
    <property type="match status" value="1"/>
</dbReference>
<name>A0ABN8PX81_9CNID</name>
<evidence type="ECO:0000313" key="3">
    <source>
        <dbReference type="EMBL" id="CAH3151258.1"/>
    </source>
</evidence>
<dbReference type="PANTHER" id="PTHR47691">
    <property type="entry name" value="REGULATOR-RELATED"/>
    <property type="match status" value="1"/>
</dbReference>
<organism evidence="3 4">
    <name type="scientific">Porites evermanni</name>
    <dbReference type="NCBI Taxonomy" id="104178"/>
    <lineage>
        <taxon>Eukaryota</taxon>
        <taxon>Metazoa</taxon>
        <taxon>Cnidaria</taxon>
        <taxon>Anthozoa</taxon>
        <taxon>Hexacorallia</taxon>
        <taxon>Scleractinia</taxon>
        <taxon>Fungiina</taxon>
        <taxon>Poritidae</taxon>
        <taxon>Porites</taxon>
    </lineage>
</organism>
<feature type="coiled-coil region" evidence="1">
    <location>
        <begin position="192"/>
        <end position="226"/>
    </location>
</feature>
<dbReference type="Proteomes" id="UP001159427">
    <property type="component" value="Unassembled WGS sequence"/>
</dbReference>
<feature type="domain" description="DZIP3-like HEPN" evidence="2">
    <location>
        <begin position="44"/>
        <end position="188"/>
    </location>
</feature>
<comment type="caution">
    <text evidence="3">The sequence shown here is derived from an EMBL/GenBank/DDBJ whole genome shotgun (WGS) entry which is preliminary data.</text>
</comment>
<dbReference type="PRINTS" id="PR00364">
    <property type="entry name" value="DISEASERSIST"/>
</dbReference>
<evidence type="ECO:0000313" key="4">
    <source>
        <dbReference type="Proteomes" id="UP001159427"/>
    </source>
</evidence>
<evidence type="ECO:0000259" key="2">
    <source>
        <dbReference type="Pfam" id="PF18738"/>
    </source>
</evidence>
<dbReference type="PANTHER" id="PTHR47691:SF3">
    <property type="entry name" value="HTH-TYPE TRANSCRIPTIONAL REGULATOR RV0890C-RELATED"/>
    <property type="match status" value="1"/>
</dbReference>
<accession>A0ABN8PX81</accession>
<proteinExistence type="predicted"/>
<dbReference type="InterPro" id="IPR011990">
    <property type="entry name" value="TPR-like_helical_dom_sf"/>
</dbReference>
<dbReference type="Gene3D" id="1.25.40.10">
    <property type="entry name" value="Tetratricopeptide repeat domain"/>
    <property type="match status" value="1"/>
</dbReference>
<reference evidence="3 4" key="1">
    <citation type="submission" date="2022-05" db="EMBL/GenBank/DDBJ databases">
        <authorList>
            <consortium name="Genoscope - CEA"/>
            <person name="William W."/>
        </authorList>
    </citation>
    <scope>NUCLEOTIDE SEQUENCE [LARGE SCALE GENOMIC DNA]</scope>
</reference>
<dbReference type="Gene3D" id="3.40.50.300">
    <property type="entry name" value="P-loop containing nucleotide triphosphate hydrolases"/>
    <property type="match status" value="1"/>
</dbReference>
<protein>
    <recommendedName>
        <fullName evidence="2">DZIP3-like HEPN domain-containing protein</fullName>
    </recommendedName>
</protein>
<keyword evidence="1" id="KW-0175">Coiled coil</keyword>
<sequence length="964" mass="109912">MAAASPTFPTSRETTNYARLCVLLVDVSSQVLRRTFDRIRPRGRLDTVLGAPPTSDTLKSLLKRKVLNPSQWSILYPAIKSSVSSEKFDITLLMVLLRNICGLTPPAAGWDALPSPTDVSCEDDLARIKYYRNTVYGHAAQASVDDANFNDYWMKIRDTLVRLGGPVYVAAIDSVKYDCMDPEMEEHYIEMLKQWKMDEDRLKDKLDDVEARVDELKASVSKIERQLWPTSEMEKLKLTSELPEKEANIHGREKEIDIIVQALLEKRCKTLAGFLVTGTAGVGKSTVAIQAGYRLKDEFGAIVKYCSLRGAYKGSRDVDGVVREILNVCVPDNYQGTEYPKHVLLNWCRQLDNEMILIIDNVEDVVEGHDKDWFLNLLSDMRMRSVCSMKFLITSSLDVETVGTASNILLTKLDLGPLDVAESIEILKDSANLTSNTDTETKAKLRQIAEICENIPLALRLAGPLLAMESEYTFDGLKHKLEQNPARTLGVKPIMEIAFEKLDESLQRVLVYLSVFPQSFKRDAAEAILGDDCAEALTNLKKRCLIQKQDDRYLIHLLIRGYAKQIGQRKEFGQILADGKQGYLKHFLTLILGHSQIYWGKDTCKESFQLFNEERINIEYILQEVAGGEKKVKNCEELEEVVDSCGQVAPYIEDCVPFKLYGDFLNGLLKFSRIQRNKTKQVEILFLLYDESRRQGGDMEKSKDLIDQAVKLYNENLHLFEQNRLSKAFCLSHYGRYLSQDNNSTDEAERLLKQALSIVEKEGDKHASIFDTGRVLSQMGHIARPGKNKKGKRQKETIEQRKKEALTYFQEALRFRQTYYGEHVVTALAHKDLAGHYLAMEDFCKAKENYEAAVQIFGGMGMMKQKEAIPTYKNIARCYEKIGRINQARGMFEMGSEVAANTIEGNHKWKVEINTNLALLLYRNYPDEVSKAKELAKNVFNMAKELKMENWFHRDELRAFYQKV</sequence>
<dbReference type="EMBL" id="CALNXI010001009">
    <property type="protein sequence ID" value="CAH3151258.1"/>
    <property type="molecule type" value="Genomic_DNA"/>
</dbReference>
<dbReference type="InterPro" id="IPR027417">
    <property type="entry name" value="P-loop_NTPase"/>
</dbReference>
<dbReference type="InterPro" id="IPR041249">
    <property type="entry name" value="HEPN_DZIP3"/>
</dbReference>
<evidence type="ECO:0000256" key="1">
    <source>
        <dbReference type="SAM" id="Coils"/>
    </source>
</evidence>
<dbReference type="SUPFAM" id="SSF48452">
    <property type="entry name" value="TPR-like"/>
    <property type="match status" value="1"/>
</dbReference>
<dbReference type="SUPFAM" id="SSF52540">
    <property type="entry name" value="P-loop containing nucleoside triphosphate hydrolases"/>
    <property type="match status" value="1"/>
</dbReference>
<gene>
    <name evidence="3" type="ORF">PEVE_00000365</name>
</gene>